<dbReference type="SUPFAM" id="SSF52540">
    <property type="entry name" value="P-loop containing nucleoside triphosphate hydrolases"/>
    <property type="match status" value="1"/>
</dbReference>
<dbReference type="PANTHER" id="PTHR32071">
    <property type="entry name" value="TRANSCRIPTIONAL REGULATORY PROTEIN"/>
    <property type="match status" value="1"/>
</dbReference>
<dbReference type="InterPro" id="IPR035965">
    <property type="entry name" value="PAS-like_dom_sf"/>
</dbReference>
<dbReference type="SUPFAM" id="SSF55785">
    <property type="entry name" value="PYP-like sensor domain (PAS domain)"/>
    <property type="match status" value="1"/>
</dbReference>
<evidence type="ECO:0000256" key="5">
    <source>
        <dbReference type="ARBA" id="ARBA00023163"/>
    </source>
</evidence>
<dbReference type="PROSITE" id="PS00675">
    <property type="entry name" value="SIGMA54_INTERACT_1"/>
    <property type="match status" value="1"/>
</dbReference>
<keyword evidence="3" id="KW-0805">Transcription regulation</keyword>
<dbReference type="InterPro" id="IPR058031">
    <property type="entry name" value="AAA_lid_NorR"/>
</dbReference>
<dbReference type="InterPro" id="IPR029016">
    <property type="entry name" value="GAF-like_dom_sf"/>
</dbReference>
<dbReference type="Gene3D" id="3.40.50.300">
    <property type="entry name" value="P-loop containing nucleotide triphosphate hydrolases"/>
    <property type="match status" value="1"/>
</dbReference>
<dbReference type="SUPFAM" id="SSF46689">
    <property type="entry name" value="Homeodomain-like"/>
    <property type="match status" value="1"/>
</dbReference>
<dbReference type="CDD" id="cd00009">
    <property type="entry name" value="AAA"/>
    <property type="match status" value="1"/>
</dbReference>
<dbReference type="Gene3D" id="3.30.450.20">
    <property type="entry name" value="PAS domain"/>
    <property type="match status" value="1"/>
</dbReference>
<feature type="domain" description="PAS" evidence="7">
    <location>
        <begin position="208"/>
        <end position="277"/>
    </location>
</feature>
<reference evidence="8 9" key="1">
    <citation type="submission" date="2023-11" db="EMBL/GenBank/DDBJ databases">
        <title>Draft genome sequence of a psychrophilic Clostridium strain from permafrost water brine.</title>
        <authorList>
            <person name="Shcherbakova V.A."/>
            <person name="Trubitsyn V.E."/>
            <person name="Zakharyuk A.G."/>
        </authorList>
    </citation>
    <scope>NUCLEOTIDE SEQUENCE [LARGE SCALE GENOMIC DNA]</scope>
    <source>
        <strain evidence="8 9">14F</strain>
    </source>
</reference>
<evidence type="ECO:0000256" key="3">
    <source>
        <dbReference type="ARBA" id="ARBA00023015"/>
    </source>
</evidence>
<dbReference type="EMBL" id="JAZHFS010000019">
    <property type="protein sequence ID" value="MEF2114111.1"/>
    <property type="molecule type" value="Genomic_DNA"/>
</dbReference>
<dbReference type="PROSITE" id="PS50112">
    <property type="entry name" value="PAS"/>
    <property type="match status" value="1"/>
</dbReference>
<dbReference type="Proteomes" id="UP001498469">
    <property type="component" value="Unassembled WGS sequence"/>
</dbReference>
<evidence type="ECO:0000313" key="9">
    <source>
        <dbReference type="Proteomes" id="UP001498469"/>
    </source>
</evidence>
<dbReference type="Pfam" id="PF02954">
    <property type="entry name" value="HTH_8"/>
    <property type="match status" value="1"/>
</dbReference>
<evidence type="ECO:0000259" key="6">
    <source>
        <dbReference type="PROSITE" id="PS50045"/>
    </source>
</evidence>
<dbReference type="Gene3D" id="3.30.450.40">
    <property type="match status" value="1"/>
</dbReference>
<dbReference type="PROSITE" id="PS00688">
    <property type="entry name" value="SIGMA54_INTERACT_3"/>
    <property type="match status" value="1"/>
</dbReference>
<proteinExistence type="predicted"/>
<dbReference type="PROSITE" id="PS50045">
    <property type="entry name" value="SIGMA54_INTERACT_4"/>
    <property type="match status" value="1"/>
</dbReference>
<dbReference type="InterPro" id="IPR003018">
    <property type="entry name" value="GAF"/>
</dbReference>
<evidence type="ECO:0000256" key="4">
    <source>
        <dbReference type="ARBA" id="ARBA00023125"/>
    </source>
</evidence>
<dbReference type="InterPro" id="IPR025944">
    <property type="entry name" value="Sigma_54_int_dom_CS"/>
</dbReference>
<keyword evidence="1" id="KW-0547">Nucleotide-binding</keyword>
<dbReference type="InterPro" id="IPR003593">
    <property type="entry name" value="AAA+_ATPase"/>
</dbReference>
<keyword evidence="4" id="KW-0238">DNA-binding</keyword>
<protein>
    <submittedName>
        <fullName evidence="8">Sigma 54-interacting transcriptional regulator</fullName>
    </submittedName>
</protein>
<dbReference type="InterPro" id="IPR002078">
    <property type="entry name" value="Sigma_54_int"/>
</dbReference>
<dbReference type="Pfam" id="PF25601">
    <property type="entry name" value="AAA_lid_14"/>
    <property type="match status" value="1"/>
</dbReference>
<dbReference type="PRINTS" id="PR01590">
    <property type="entry name" value="HTHFIS"/>
</dbReference>
<dbReference type="PROSITE" id="PS00676">
    <property type="entry name" value="SIGMA54_INTERACT_2"/>
    <property type="match status" value="1"/>
</dbReference>
<accession>A0ABU7UT51</accession>
<dbReference type="RefSeq" id="WP_331702781.1">
    <property type="nucleotide sequence ID" value="NZ_JAZHFS010000019.1"/>
</dbReference>
<sequence length="647" mass="72933">MEIEIGKQILTPEVLKNQLDIIKRSHARSVDYGIEKGTVFPQRMLKLEGRKDNINKNRKLLNAASRFMVTLYEFLKGSGFFIVLLDNECCILKIIGDEDVVEEAQSLNMVVGAYMSENSIGTTAMGIAIKEQNPIQISEKEHFIVAYQRWTCSAAPIHDVDGTIIGLLNLTGGREKVQKHTLGLIVSAVKCIENQINVEYINNRLLETYQYMNTVVDSIYLGIYVINKDGILKTINKEACSILRIKEEDIIGKKVDTILPDWINIFEKIIKGNVYNNIEVTLSNETTKTRYNVSANPIEIDNEVKGLVVVFTAIKKVIKPVNKYSSGRAVYNFEDIVGDSPEIKKVIEYAKIISSSPSTVLIQGESGTGKELLAQSIHNYGDRSNKTFIAINCGAISKNLIESELFGYEEGSFTGARRGGCAGKFELSSGGTLFLDEIGEMPLDMQVNLLRVLQEGYITRVGGDKIIPVDVRIIAATYKDLKKEVEKGRFREDLYYRLSVIPIKIPSLRERKGDLPILIDHLLKIKANKLNKKLTIMSAGIYEKMLNYNWPGNIRELENCIENIVNLNGESTMVFGDDEKNKSINKDYSNKVLSVENEKIYTLAELERNEIIKAMDQNEYNITKTAKDLGITRATLYSKIKRYNITR</sequence>
<dbReference type="Gene3D" id="1.10.10.60">
    <property type="entry name" value="Homeodomain-like"/>
    <property type="match status" value="1"/>
</dbReference>
<gene>
    <name evidence="8" type="ORF">SJI18_17605</name>
</gene>
<evidence type="ECO:0000256" key="2">
    <source>
        <dbReference type="ARBA" id="ARBA00022840"/>
    </source>
</evidence>
<dbReference type="InterPro" id="IPR002197">
    <property type="entry name" value="HTH_Fis"/>
</dbReference>
<dbReference type="InterPro" id="IPR025943">
    <property type="entry name" value="Sigma_54_int_dom_ATP-bd_2"/>
</dbReference>
<dbReference type="InterPro" id="IPR009057">
    <property type="entry name" value="Homeodomain-like_sf"/>
</dbReference>
<dbReference type="Pfam" id="PF01590">
    <property type="entry name" value="GAF"/>
    <property type="match status" value="1"/>
</dbReference>
<dbReference type="SMART" id="SM00382">
    <property type="entry name" value="AAA"/>
    <property type="match status" value="1"/>
</dbReference>
<evidence type="ECO:0000313" key="8">
    <source>
        <dbReference type="EMBL" id="MEF2114111.1"/>
    </source>
</evidence>
<organism evidence="8 9">
    <name type="scientific">Clostridium frigoriphilum</name>
    <dbReference type="NCBI Taxonomy" id="443253"/>
    <lineage>
        <taxon>Bacteria</taxon>
        <taxon>Bacillati</taxon>
        <taxon>Bacillota</taxon>
        <taxon>Clostridia</taxon>
        <taxon>Eubacteriales</taxon>
        <taxon>Clostridiaceae</taxon>
        <taxon>Clostridium</taxon>
    </lineage>
</organism>
<dbReference type="InterPro" id="IPR025662">
    <property type="entry name" value="Sigma_54_int_dom_ATP-bd_1"/>
</dbReference>
<feature type="domain" description="Sigma-54 factor interaction" evidence="6">
    <location>
        <begin position="336"/>
        <end position="566"/>
    </location>
</feature>
<evidence type="ECO:0000256" key="1">
    <source>
        <dbReference type="ARBA" id="ARBA00022741"/>
    </source>
</evidence>
<dbReference type="Pfam" id="PF00158">
    <property type="entry name" value="Sigma54_activat"/>
    <property type="match status" value="1"/>
</dbReference>
<dbReference type="Gene3D" id="1.10.8.60">
    <property type="match status" value="1"/>
</dbReference>
<keyword evidence="9" id="KW-1185">Reference proteome</keyword>
<comment type="caution">
    <text evidence="8">The sequence shown here is derived from an EMBL/GenBank/DDBJ whole genome shotgun (WGS) entry which is preliminary data.</text>
</comment>
<dbReference type="PANTHER" id="PTHR32071:SF57">
    <property type="entry name" value="C4-DICARBOXYLATE TRANSPORT TRANSCRIPTIONAL REGULATORY PROTEIN DCTD"/>
    <property type="match status" value="1"/>
</dbReference>
<keyword evidence="5" id="KW-0804">Transcription</keyword>
<dbReference type="InterPro" id="IPR000014">
    <property type="entry name" value="PAS"/>
</dbReference>
<evidence type="ECO:0000259" key="7">
    <source>
        <dbReference type="PROSITE" id="PS50112"/>
    </source>
</evidence>
<name>A0ABU7UT51_9CLOT</name>
<keyword evidence="2" id="KW-0067">ATP-binding</keyword>
<dbReference type="InterPro" id="IPR027417">
    <property type="entry name" value="P-loop_NTPase"/>
</dbReference>